<feature type="compositionally biased region" description="Polar residues" evidence="6">
    <location>
        <begin position="1137"/>
        <end position="1147"/>
    </location>
</feature>
<dbReference type="InterPro" id="IPR031801">
    <property type="entry name" value="VIR_N"/>
</dbReference>
<dbReference type="GO" id="GO:0006397">
    <property type="term" value="P:mRNA processing"/>
    <property type="evidence" value="ECO:0007669"/>
    <property type="project" value="UniProtKB-KW"/>
</dbReference>
<dbReference type="PANTHER" id="PTHR23185">
    <property type="entry name" value="PROTEIN VIRILIZER HOMOLOG"/>
    <property type="match status" value="1"/>
</dbReference>
<evidence type="ECO:0000256" key="5">
    <source>
        <dbReference type="ARBA" id="ARBA00023242"/>
    </source>
</evidence>
<evidence type="ECO:0000256" key="6">
    <source>
        <dbReference type="SAM" id="MobiDB-lite"/>
    </source>
</evidence>
<protein>
    <submittedName>
        <fullName evidence="8">Type VI secretion system protein VasG</fullName>
    </submittedName>
</protein>
<dbReference type="PANTHER" id="PTHR23185:SF0">
    <property type="entry name" value="PROTEIN VIRILIZER HOMOLOG"/>
    <property type="match status" value="1"/>
</dbReference>
<dbReference type="InterPro" id="IPR026736">
    <property type="entry name" value="Virilizer"/>
</dbReference>
<keyword evidence="3" id="KW-0507">mRNA processing</keyword>
<keyword evidence="4" id="KW-0508">mRNA splicing</keyword>
<comment type="subcellular location">
    <subcellularLocation>
        <location evidence="1">Nucleus</location>
    </subcellularLocation>
</comment>
<dbReference type="GO" id="GO:0005634">
    <property type="term" value="C:nucleus"/>
    <property type="evidence" value="ECO:0007669"/>
    <property type="project" value="UniProtKB-SubCell"/>
</dbReference>
<dbReference type="GO" id="GO:0008380">
    <property type="term" value="P:RNA splicing"/>
    <property type="evidence" value="ECO:0007669"/>
    <property type="project" value="UniProtKB-KW"/>
</dbReference>
<dbReference type="OrthoDB" id="2011702at2759"/>
<sequence>MSLAYYGTLVAGPSGIATVRFSTPVVLQTIRIIPTGVVAFYNVKNSVGETTPPQFALKIYTNALMLPTEAEPKPKASNTLLSTQLDYVDEMLDWDFAVSPPASSRLVIFQGSFKKLTIAIYGQLNDTPNEPPTNADRATYPAIIPRALPPSIDIANLPDSSQTAKSLLRANPANPPLRHVFHSLLCYVTTPEGPFDEWDESSGNPLERLLQSDVIDAIELMQEAIQALRKPLPEIEEGTATQFISLVNESLGENPDLQTCKLLFEILGYASLQSDSLVTAVLYGISTVTYLADPRLLEDDEIPKHIERWISHPLVARYLNEADIQEYMVAGRDQITSSENMARWEQIQSAIISWGDFHLAFDEYDESSPERIPRVARWLRRSFSERHFGPTMLWRLWNQSNIADFSPDEPAFRDYNNLLLGAQGSWSDAITLLGNFRATLKTYVGVAGILSIVWWSRFPPDAIACRAISILKLWAESPGIREILHSLVLMPIFHEALSELSVDVPLHKSGLYAQQLLESLSVSIEEAEEPLPEAIPATPEPPQLSGHLEVMVAVLKQAKMDDVAVKRINLASQRVLRQVEESPEEPWSIFDESHQSAPESFTLTQIEVLRRLKAYMDSLEDLSSGTDSSSVISSLLTAFTNILETVSILLPYANIPPPAARSLTHSACTIFISSEIILFRNRRQPQVTESSHILRQTCVQLFRTLTELDDSESAFQYPVADRVLPVVLAAWTEFGASDTMHISVSQTAVLLDLLIPQPSQDDDRSDAQNFWLQQVVRNLPQFERLLSVLSTRHWTTLVSHLVHLDGAEATVGLGSWFALNELQTLRALASRITLDAGSGKLAVMLRVADRSIGLLAALFRDILQDNTIETIVRDTSTMASFTHCLEIIVDNHATSTSTAELAALLAPYVVLDEPRALRRLLTTTLLRGSRVAPSPYPLWLAIPQLIVPHRIFATRDMDLEVFGADIGLALANLCAKWTETQDQGTEIWEGVVRILEWLTELGDVASIRLHGLDSTTIESVRSLVEKHVPARIDAFDLAYGLVTFSADVPEDIAVATSVVSSNSNLQTTTADIREALSRSRAETSRETTPQPGMSHIELLTLASISPRAPTSPISPSAPLSLTKMYSHNEFRMLRQSPSARLNTSRPPSQHVDDWQPGDAV</sequence>
<dbReference type="GO" id="GO:0036396">
    <property type="term" value="C:RNA N6-methyladenosine methyltransferase complex"/>
    <property type="evidence" value="ECO:0007669"/>
    <property type="project" value="TreeGrafter"/>
</dbReference>
<keyword evidence="5" id="KW-0539">Nucleus</keyword>
<organism evidence="8 9">
    <name type="scientific">Thanatephorus cucumeris (strain AG1-IB / isolate 7/3/14)</name>
    <name type="common">Lettuce bottom rot fungus</name>
    <name type="synonym">Rhizoctonia solani</name>
    <dbReference type="NCBI Taxonomy" id="1108050"/>
    <lineage>
        <taxon>Eukaryota</taxon>
        <taxon>Fungi</taxon>
        <taxon>Dikarya</taxon>
        <taxon>Basidiomycota</taxon>
        <taxon>Agaricomycotina</taxon>
        <taxon>Agaricomycetes</taxon>
        <taxon>Cantharellales</taxon>
        <taxon>Ceratobasidiaceae</taxon>
        <taxon>Rhizoctonia</taxon>
        <taxon>Rhizoctonia solani AG-1</taxon>
    </lineage>
</organism>
<evidence type="ECO:0000313" key="8">
    <source>
        <dbReference type="EMBL" id="CEL59445.1"/>
    </source>
</evidence>
<gene>
    <name evidence="8" type="ORF">RSOLAG1IB_03378</name>
</gene>
<dbReference type="STRING" id="1108050.A0A0B7FP25"/>
<dbReference type="Pfam" id="PF15912">
    <property type="entry name" value="VIR_N"/>
    <property type="match status" value="1"/>
</dbReference>
<dbReference type="AlphaFoldDB" id="A0A0B7FP25"/>
<dbReference type="GO" id="GO:0003723">
    <property type="term" value="F:RNA binding"/>
    <property type="evidence" value="ECO:0007669"/>
    <property type="project" value="TreeGrafter"/>
</dbReference>
<reference evidence="8 9" key="1">
    <citation type="submission" date="2014-11" db="EMBL/GenBank/DDBJ databases">
        <authorList>
            <person name="Wibberg Daniel"/>
        </authorList>
    </citation>
    <scope>NUCLEOTIDE SEQUENCE [LARGE SCALE GENOMIC DNA]</scope>
    <source>
        <strain evidence="8">Rhizoctonia solani AG1-IB 7/3/14</strain>
    </source>
</reference>
<dbReference type="EMBL" id="LN679103">
    <property type="protein sequence ID" value="CEL59445.1"/>
    <property type="molecule type" value="Genomic_DNA"/>
</dbReference>
<dbReference type="Proteomes" id="UP000059188">
    <property type="component" value="Unassembled WGS sequence"/>
</dbReference>
<name>A0A0B7FP25_THACB</name>
<feature type="domain" description="Virilizer N-terminal" evidence="7">
    <location>
        <begin position="16"/>
        <end position="201"/>
    </location>
</feature>
<evidence type="ECO:0000256" key="3">
    <source>
        <dbReference type="ARBA" id="ARBA00022664"/>
    </source>
</evidence>
<evidence type="ECO:0000256" key="2">
    <source>
        <dbReference type="ARBA" id="ARBA00008371"/>
    </source>
</evidence>
<evidence type="ECO:0000259" key="7">
    <source>
        <dbReference type="Pfam" id="PF15912"/>
    </source>
</evidence>
<evidence type="ECO:0000313" key="9">
    <source>
        <dbReference type="Proteomes" id="UP000059188"/>
    </source>
</evidence>
<accession>A0A0B7FP25</accession>
<proteinExistence type="inferred from homology"/>
<evidence type="ECO:0000256" key="1">
    <source>
        <dbReference type="ARBA" id="ARBA00004123"/>
    </source>
</evidence>
<evidence type="ECO:0000256" key="4">
    <source>
        <dbReference type="ARBA" id="ARBA00023187"/>
    </source>
</evidence>
<feature type="region of interest" description="Disordered" evidence="6">
    <location>
        <begin position="1137"/>
        <end position="1160"/>
    </location>
</feature>
<comment type="similarity">
    <text evidence="2">Belongs to the vir family.</text>
</comment>
<keyword evidence="9" id="KW-1185">Reference proteome</keyword>